<evidence type="ECO:0000256" key="1">
    <source>
        <dbReference type="SAM" id="MobiDB-lite"/>
    </source>
</evidence>
<name>A0A2U3DPZ6_PURLI</name>
<feature type="compositionally biased region" description="Basic and acidic residues" evidence="1">
    <location>
        <begin position="99"/>
        <end position="108"/>
    </location>
</feature>
<gene>
    <name evidence="2" type="ORF">PCL_11287</name>
</gene>
<dbReference type="EMBL" id="LCWV01000072">
    <property type="protein sequence ID" value="PWI64316.1"/>
    <property type="molecule type" value="Genomic_DNA"/>
</dbReference>
<feature type="compositionally biased region" description="Basic and acidic residues" evidence="1">
    <location>
        <begin position="79"/>
        <end position="90"/>
    </location>
</feature>
<dbReference type="Proteomes" id="UP000245956">
    <property type="component" value="Unassembled WGS sequence"/>
</dbReference>
<comment type="caution">
    <text evidence="2">The sequence shown here is derived from an EMBL/GenBank/DDBJ whole genome shotgun (WGS) entry which is preliminary data.</text>
</comment>
<sequence>MRPTLSTVLRATGLSLPCRSITTSSILSSPSSRNLPTANTNINATGDGVSSSPNARVKPKVYNSNIWGSGSDPGSQLTKEQKGEVDEHNRYFAKKKSPRNKEEVDHKFWKGAHKG</sequence>
<evidence type="ECO:0000313" key="3">
    <source>
        <dbReference type="Proteomes" id="UP000245956"/>
    </source>
</evidence>
<reference evidence="2 3" key="1">
    <citation type="journal article" date="2016" name="Front. Microbiol.">
        <title>Genome and transcriptome sequences reveal the specific parasitism of the nematophagous Purpureocillium lilacinum 36-1.</title>
        <authorList>
            <person name="Xie J."/>
            <person name="Li S."/>
            <person name="Mo C."/>
            <person name="Xiao X."/>
            <person name="Peng D."/>
            <person name="Wang G."/>
            <person name="Xiao Y."/>
        </authorList>
    </citation>
    <scope>NUCLEOTIDE SEQUENCE [LARGE SCALE GENOMIC DNA]</scope>
    <source>
        <strain evidence="2 3">36-1</strain>
    </source>
</reference>
<feature type="region of interest" description="Disordered" evidence="1">
    <location>
        <begin position="25"/>
        <end position="115"/>
    </location>
</feature>
<accession>A0A2U3DPZ6</accession>
<protein>
    <submittedName>
        <fullName evidence="2">Uncharacterized protein</fullName>
    </submittedName>
</protein>
<feature type="compositionally biased region" description="Low complexity" evidence="1">
    <location>
        <begin position="25"/>
        <end position="36"/>
    </location>
</feature>
<proteinExistence type="predicted"/>
<feature type="compositionally biased region" description="Polar residues" evidence="1">
    <location>
        <begin position="62"/>
        <end position="78"/>
    </location>
</feature>
<evidence type="ECO:0000313" key="2">
    <source>
        <dbReference type="EMBL" id="PWI64316.1"/>
    </source>
</evidence>
<dbReference type="AlphaFoldDB" id="A0A2U3DPZ6"/>
<feature type="compositionally biased region" description="Polar residues" evidence="1">
    <location>
        <begin position="37"/>
        <end position="54"/>
    </location>
</feature>
<organism evidence="2 3">
    <name type="scientific">Purpureocillium lilacinum</name>
    <name type="common">Paecilomyces lilacinus</name>
    <dbReference type="NCBI Taxonomy" id="33203"/>
    <lineage>
        <taxon>Eukaryota</taxon>
        <taxon>Fungi</taxon>
        <taxon>Dikarya</taxon>
        <taxon>Ascomycota</taxon>
        <taxon>Pezizomycotina</taxon>
        <taxon>Sordariomycetes</taxon>
        <taxon>Hypocreomycetidae</taxon>
        <taxon>Hypocreales</taxon>
        <taxon>Ophiocordycipitaceae</taxon>
        <taxon>Purpureocillium</taxon>
    </lineage>
</organism>